<dbReference type="Proteomes" id="UP000515211">
    <property type="component" value="Chromosome 3"/>
</dbReference>
<sequence length="206" mass="23430">MPLYAKFLKELMTRKRNWGEKETVVLTEECSAIIQKKLPQKLKDLGSFQIPCIIGDMNVEKALCDLGASINLISLAMMKRMRIEEAKPTRMALQLADRTFKFPYGVVEDLLVKVGEFIFPAYFVVLDVEEEASTSIILGRPFLATAGAIIDVQKEELVLRLHEEKIVFNVFKAMSCPKEVISECMMLDTIENLVQGFLEEEQCEET</sequence>
<organism evidence="1 2">
    <name type="scientific">Arachis duranensis</name>
    <name type="common">Wild peanut</name>
    <dbReference type="NCBI Taxonomy" id="130453"/>
    <lineage>
        <taxon>Eukaryota</taxon>
        <taxon>Viridiplantae</taxon>
        <taxon>Streptophyta</taxon>
        <taxon>Embryophyta</taxon>
        <taxon>Tracheophyta</taxon>
        <taxon>Spermatophyta</taxon>
        <taxon>Magnoliopsida</taxon>
        <taxon>eudicotyledons</taxon>
        <taxon>Gunneridae</taxon>
        <taxon>Pentapetalae</taxon>
        <taxon>rosids</taxon>
        <taxon>fabids</taxon>
        <taxon>Fabales</taxon>
        <taxon>Fabaceae</taxon>
        <taxon>Papilionoideae</taxon>
        <taxon>50 kb inversion clade</taxon>
        <taxon>dalbergioids sensu lato</taxon>
        <taxon>Dalbergieae</taxon>
        <taxon>Pterocarpus clade</taxon>
        <taxon>Arachis</taxon>
    </lineage>
</organism>
<dbReference type="Pfam" id="PF13650">
    <property type="entry name" value="Asp_protease_2"/>
    <property type="match status" value="1"/>
</dbReference>
<name>A0A6P4CQT1_ARADU</name>
<accession>A0A6P4CQT1</accession>
<dbReference type="SUPFAM" id="SSF50630">
    <property type="entry name" value="Acid proteases"/>
    <property type="match status" value="1"/>
</dbReference>
<dbReference type="Gene3D" id="2.40.70.10">
    <property type="entry name" value="Acid Proteases"/>
    <property type="match status" value="1"/>
</dbReference>
<proteinExistence type="predicted"/>
<dbReference type="GeneID" id="107479227"/>
<evidence type="ECO:0000313" key="2">
    <source>
        <dbReference type="RefSeq" id="XP_015954861.1"/>
    </source>
</evidence>
<reference evidence="1" key="1">
    <citation type="journal article" date="2016" name="Nat. Genet.">
        <title>The genome sequences of Arachis duranensis and Arachis ipaensis, the diploid ancestors of cultivated peanut.</title>
        <authorList>
            <person name="Bertioli D.J."/>
            <person name="Cannon S.B."/>
            <person name="Froenicke L."/>
            <person name="Huang G."/>
            <person name="Farmer A.D."/>
            <person name="Cannon E.K."/>
            <person name="Liu X."/>
            <person name="Gao D."/>
            <person name="Clevenger J."/>
            <person name="Dash S."/>
            <person name="Ren L."/>
            <person name="Moretzsohn M.C."/>
            <person name="Shirasawa K."/>
            <person name="Huang W."/>
            <person name="Vidigal B."/>
            <person name="Abernathy B."/>
            <person name="Chu Y."/>
            <person name="Niederhuth C.E."/>
            <person name="Umale P."/>
            <person name="Araujo A.C."/>
            <person name="Kozik A."/>
            <person name="Kim K.D."/>
            <person name="Burow M.D."/>
            <person name="Varshney R.K."/>
            <person name="Wang X."/>
            <person name="Zhang X."/>
            <person name="Barkley N."/>
            <person name="Guimaraes P.M."/>
            <person name="Isobe S."/>
            <person name="Guo B."/>
            <person name="Liao B."/>
            <person name="Stalker H.T."/>
            <person name="Schmitz R.J."/>
            <person name="Scheffler B.E."/>
            <person name="Leal-Bertioli S.C."/>
            <person name="Xun X."/>
            <person name="Jackson S.A."/>
            <person name="Michelmore R."/>
            <person name="Ozias-Akins P."/>
        </authorList>
    </citation>
    <scope>NUCLEOTIDE SEQUENCE [LARGE SCALE GENOMIC DNA]</scope>
    <source>
        <strain evidence="1">cv. V14167</strain>
    </source>
</reference>
<dbReference type="CDD" id="cd00303">
    <property type="entry name" value="retropepsin_like"/>
    <property type="match status" value="1"/>
</dbReference>
<protein>
    <submittedName>
        <fullName evidence="2">Uncharacterized protein LOC107479227</fullName>
    </submittedName>
</protein>
<dbReference type="PANTHER" id="PTHR33067:SF9">
    <property type="entry name" value="RNA-DIRECTED DNA POLYMERASE"/>
    <property type="match status" value="1"/>
</dbReference>
<gene>
    <name evidence="2" type="primary">LOC107479227</name>
</gene>
<dbReference type="AlphaFoldDB" id="A0A6P4CQT1"/>
<evidence type="ECO:0000313" key="1">
    <source>
        <dbReference type="Proteomes" id="UP000515211"/>
    </source>
</evidence>
<keyword evidence="1" id="KW-1185">Reference proteome</keyword>
<reference evidence="2" key="2">
    <citation type="submission" date="2025-08" db="UniProtKB">
        <authorList>
            <consortium name="RefSeq"/>
        </authorList>
    </citation>
    <scope>IDENTIFICATION</scope>
    <source>
        <tissue evidence="2">Whole plant</tissue>
    </source>
</reference>
<dbReference type="PANTHER" id="PTHR33067">
    <property type="entry name" value="RNA-DIRECTED DNA POLYMERASE-RELATED"/>
    <property type="match status" value="1"/>
</dbReference>
<dbReference type="RefSeq" id="XP_015954861.1">
    <property type="nucleotide sequence ID" value="XM_016099375.1"/>
</dbReference>
<dbReference type="KEGG" id="adu:107479227"/>
<dbReference type="InterPro" id="IPR021109">
    <property type="entry name" value="Peptidase_aspartic_dom_sf"/>
</dbReference>